<dbReference type="EMBL" id="BK015411">
    <property type="protein sequence ID" value="DAE05503.1"/>
    <property type="molecule type" value="Genomic_DNA"/>
</dbReference>
<reference evidence="1" key="1">
    <citation type="journal article" date="2021" name="Proc. Natl. Acad. Sci. U.S.A.">
        <title>A Catalog of Tens of Thousands of Viruses from Human Metagenomes Reveals Hidden Associations with Chronic Diseases.</title>
        <authorList>
            <person name="Tisza M.J."/>
            <person name="Buck C.B."/>
        </authorList>
    </citation>
    <scope>NUCLEOTIDE SEQUENCE</scope>
    <source>
        <strain evidence="1">CtLOE2</strain>
    </source>
</reference>
<organism evidence="1">
    <name type="scientific">Siphoviridae sp. ctLOE2</name>
    <dbReference type="NCBI Taxonomy" id="2825454"/>
    <lineage>
        <taxon>Viruses</taxon>
        <taxon>Duplodnaviria</taxon>
        <taxon>Heunggongvirae</taxon>
        <taxon>Uroviricota</taxon>
        <taxon>Caudoviricetes</taxon>
    </lineage>
</organism>
<accession>A0A8S5PE89</accession>
<proteinExistence type="predicted"/>
<name>A0A8S5PE89_9CAUD</name>
<evidence type="ECO:0000313" key="1">
    <source>
        <dbReference type="EMBL" id="DAE05503.1"/>
    </source>
</evidence>
<sequence>MQQNKLLTLKLEDRNRVKDNLNLIMDHVHDLIAERYLNRCNEIEITNTDIVDFGIEGIDLAALCNNIDLVYGEMVGAGYNVTLYSDHESEYIQVSV</sequence>
<protein>
    <submittedName>
        <fullName evidence="1">Uncharacterized protein</fullName>
    </submittedName>
</protein>